<dbReference type="PANTHER" id="PTHR31424">
    <property type="entry name" value="PROTEIN CBG23806"/>
    <property type="match status" value="1"/>
</dbReference>
<keyword evidence="4" id="KW-1185">Reference proteome</keyword>
<dbReference type="OrthoDB" id="6769802at2759"/>
<dbReference type="EMBL" id="NIVC01000061">
    <property type="protein sequence ID" value="PAA92136.1"/>
    <property type="molecule type" value="Genomic_DNA"/>
</dbReference>
<protein>
    <submittedName>
        <fullName evidence="2">Uncharacterized protein</fullName>
    </submittedName>
</protein>
<evidence type="ECO:0000313" key="1">
    <source>
        <dbReference type="EMBL" id="PAA63918.1"/>
    </source>
</evidence>
<reference evidence="2 4" key="1">
    <citation type="submission" date="2017-06" db="EMBL/GenBank/DDBJ databases">
        <title>A platform for efficient transgenesis in Macrostomum lignano, a flatworm model organism for stem cell research.</title>
        <authorList>
            <person name="Berezikov E."/>
        </authorList>
    </citation>
    <scope>NUCLEOTIDE SEQUENCE [LARGE SCALE GENOMIC DNA]</scope>
    <source>
        <strain evidence="2">DV1</strain>
        <tissue evidence="2">Whole organism</tissue>
    </source>
</reference>
<accession>A0A267H1J4</accession>
<organism evidence="2 4">
    <name type="scientific">Macrostomum lignano</name>
    <dbReference type="NCBI Taxonomy" id="282301"/>
    <lineage>
        <taxon>Eukaryota</taxon>
        <taxon>Metazoa</taxon>
        <taxon>Spiralia</taxon>
        <taxon>Lophotrochozoa</taxon>
        <taxon>Platyhelminthes</taxon>
        <taxon>Rhabditophora</taxon>
        <taxon>Macrostomorpha</taxon>
        <taxon>Macrostomida</taxon>
        <taxon>Macrostomidae</taxon>
        <taxon>Macrostomum</taxon>
    </lineage>
</organism>
<sequence length="683" mass="74767">MPNSRRTHEESRNSVCILCFRKGDRQLTVSLEALIECYVLPGFAQHRAFLPSGICNSCRIKLSSQNSAAPAPLPPRLPYEKVIDDLHYLPPLTRERPECSCWICNVASSRANKNVNVAHPYMSEEFNSGVATPLGRPLNCAPGSVKDSVKHCGTCSSPVARGVRHECGQAAKLRYLSTLSPSSMEHVACSFLREKLNAADVSSSGDAATASLSSGFGGHPIQVQAVDTSTSHVPQMLHSTMRAMKTALNLSTNQTIQAAQVIREASGNRKAIQPGLKEFLFSEGQSVAHFFAVEQLQFICKQPSGQVISIDRSAVFCCNVSEFLAYVCSLRGMAEMEHHLKLGIDGGGNSLKICISVTDSDGLPAQASMPGPSNRFLNSGVKKLFVLAIVEDVKECYENVKTLLSTMDISSFLFTLACDFKLANIICGIQSHASTHPCLYCEGKSPWTTPAPSRTLGSVRRLANEFQLAGGHQPAAKHFANCVQSPLLPGLDSTELIELVPPPELHIMLGIVNRLLDELNNRWGNDMAYKWAHGAGICRQQYHGGCLEGPACKKLLLKAGELWNILPAHLKMFAVALQDFNAIRLACFGQTLANDFALHIARFQTTCQFLQLNVTPKMHALFHHVPTFCSKSGKALGSFSEQTVESAHSDFEATWQRYRRPFNHPQYAANLLQAVVNYNSFHI</sequence>
<dbReference type="EMBL" id="NIVC01000013">
    <property type="protein sequence ID" value="PAA94155.1"/>
    <property type="molecule type" value="Genomic_DNA"/>
</dbReference>
<comment type="caution">
    <text evidence="2">The sequence shown here is derived from an EMBL/GenBank/DDBJ whole genome shotgun (WGS) entry which is preliminary data.</text>
</comment>
<dbReference type="EMBL" id="NIVC01001803">
    <property type="protein sequence ID" value="PAA63918.1"/>
    <property type="molecule type" value="Genomic_DNA"/>
</dbReference>
<gene>
    <name evidence="3" type="ORF">BOX15_Mlig011119g1</name>
    <name evidence="1" type="ORF">BOX15_Mlig011119g3</name>
    <name evidence="2" type="ORF">BOX15_Mlig011119g6</name>
</gene>
<dbReference type="AlphaFoldDB" id="A0A267H1J4"/>
<evidence type="ECO:0000313" key="4">
    <source>
        <dbReference type="Proteomes" id="UP000215902"/>
    </source>
</evidence>
<evidence type="ECO:0000313" key="3">
    <source>
        <dbReference type="EMBL" id="PAA94155.1"/>
    </source>
</evidence>
<name>A0A267H1J4_9PLAT</name>
<dbReference type="Proteomes" id="UP000215902">
    <property type="component" value="Unassembled WGS sequence"/>
</dbReference>
<proteinExistence type="predicted"/>
<dbReference type="PANTHER" id="PTHR31424:SF3">
    <property type="entry name" value="RING-TYPE DOMAIN-CONTAINING PROTEIN"/>
    <property type="match status" value="1"/>
</dbReference>
<evidence type="ECO:0000313" key="2">
    <source>
        <dbReference type="EMBL" id="PAA92136.1"/>
    </source>
</evidence>